<keyword evidence="2" id="KW-1185">Reference proteome</keyword>
<evidence type="ECO:0000313" key="1">
    <source>
        <dbReference type="EMBL" id="NIH56632.1"/>
    </source>
</evidence>
<protein>
    <submittedName>
        <fullName evidence="1">Uncharacterized protein</fullName>
    </submittedName>
</protein>
<organism evidence="1 2">
    <name type="scientific">Brooklawnia cerclae</name>
    <dbReference type="NCBI Taxonomy" id="349934"/>
    <lineage>
        <taxon>Bacteria</taxon>
        <taxon>Bacillati</taxon>
        <taxon>Actinomycetota</taxon>
        <taxon>Actinomycetes</taxon>
        <taxon>Propionibacteriales</taxon>
        <taxon>Propionibacteriaceae</taxon>
        <taxon>Brooklawnia</taxon>
    </lineage>
</organism>
<proteinExistence type="predicted"/>
<dbReference type="RefSeq" id="WP_167165724.1">
    <property type="nucleotide sequence ID" value="NZ_BAAAOO010000015.1"/>
</dbReference>
<reference evidence="1 2" key="1">
    <citation type="submission" date="2020-02" db="EMBL/GenBank/DDBJ databases">
        <title>Sequencing the genomes of 1000 actinobacteria strains.</title>
        <authorList>
            <person name="Klenk H.-P."/>
        </authorList>
    </citation>
    <scope>NUCLEOTIDE SEQUENCE [LARGE SCALE GENOMIC DNA]</scope>
    <source>
        <strain evidence="1 2">DSM 19609</strain>
    </source>
</reference>
<dbReference type="EMBL" id="JAAMOZ010000001">
    <property type="protein sequence ID" value="NIH56632.1"/>
    <property type="molecule type" value="Genomic_DNA"/>
</dbReference>
<comment type="caution">
    <text evidence="1">The sequence shown here is derived from an EMBL/GenBank/DDBJ whole genome shotgun (WGS) entry which is preliminary data.</text>
</comment>
<accession>A0ABX0SIR3</accession>
<evidence type="ECO:0000313" key="2">
    <source>
        <dbReference type="Proteomes" id="UP000749311"/>
    </source>
</evidence>
<name>A0ABX0SIR3_9ACTN</name>
<gene>
    <name evidence="1" type="ORF">FB473_001277</name>
</gene>
<dbReference type="Proteomes" id="UP000749311">
    <property type="component" value="Unassembled WGS sequence"/>
</dbReference>
<sequence>MSDFTIEYDAARRITELHMASHDDLAAIGCKLPDDIDGGDGADLLLSILAAVATDAGTLCAIQADAANRMATTVDLYEGVEASAVEAFNDLAKAIP</sequence>